<gene>
    <name evidence="1" type="ORF">N658DRAFT_494141</name>
</gene>
<keyword evidence="2" id="KW-1185">Reference proteome</keyword>
<reference evidence="1" key="1">
    <citation type="journal article" date="2023" name="Mol. Phylogenet. Evol.">
        <title>Genome-scale phylogeny and comparative genomics of the fungal order Sordariales.</title>
        <authorList>
            <person name="Hensen N."/>
            <person name="Bonometti L."/>
            <person name="Westerberg I."/>
            <person name="Brannstrom I.O."/>
            <person name="Guillou S."/>
            <person name="Cros-Aarteil S."/>
            <person name="Calhoun S."/>
            <person name="Haridas S."/>
            <person name="Kuo A."/>
            <person name="Mondo S."/>
            <person name="Pangilinan J."/>
            <person name="Riley R."/>
            <person name="LaButti K."/>
            <person name="Andreopoulos B."/>
            <person name="Lipzen A."/>
            <person name="Chen C."/>
            <person name="Yan M."/>
            <person name="Daum C."/>
            <person name="Ng V."/>
            <person name="Clum A."/>
            <person name="Steindorff A."/>
            <person name="Ohm R.A."/>
            <person name="Martin F."/>
            <person name="Silar P."/>
            <person name="Natvig D.O."/>
            <person name="Lalanne C."/>
            <person name="Gautier V."/>
            <person name="Ament-Velasquez S.L."/>
            <person name="Kruys A."/>
            <person name="Hutchinson M.I."/>
            <person name="Powell A.J."/>
            <person name="Barry K."/>
            <person name="Miller A.N."/>
            <person name="Grigoriev I.V."/>
            <person name="Debuchy R."/>
            <person name="Gladieux P."/>
            <person name="Hiltunen Thoren M."/>
            <person name="Johannesson H."/>
        </authorList>
    </citation>
    <scope>NUCLEOTIDE SEQUENCE</scope>
    <source>
        <strain evidence="1">CBS 757.83</strain>
    </source>
</reference>
<dbReference type="InterPro" id="IPR036259">
    <property type="entry name" value="MFS_trans_sf"/>
</dbReference>
<dbReference type="EMBL" id="MU863628">
    <property type="protein sequence ID" value="KAK4103638.1"/>
    <property type="molecule type" value="Genomic_DNA"/>
</dbReference>
<name>A0AAN6Q4X5_9PEZI</name>
<comment type="caution">
    <text evidence="1">The sequence shown here is derived from an EMBL/GenBank/DDBJ whole genome shotgun (WGS) entry which is preliminary data.</text>
</comment>
<evidence type="ECO:0000313" key="1">
    <source>
        <dbReference type="EMBL" id="KAK4103638.1"/>
    </source>
</evidence>
<reference evidence="1" key="2">
    <citation type="submission" date="2023-05" db="EMBL/GenBank/DDBJ databases">
        <authorList>
            <consortium name="Lawrence Berkeley National Laboratory"/>
            <person name="Steindorff A."/>
            <person name="Hensen N."/>
            <person name="Bonometti L."/>
            <person name="Westerberg I."/>
            <person name="Brannstrom I.O."/>
            <person name="Guillou S."/>
            <person name="Cros-Aarteil S."/>
            <person name="Calhoun S."/>
            <person name="Haridas S."/>
            <person name="Kuo A."/>
            <person name="Mondo S."/>
            <person name="Pangilinan J."/>
            <person name="Riley R."/>
            <person name="Labutti K."/>
            <person name="Andreopoulos B."/>
            <person name="Lipzen A."/>
            <person name="Chen C."/>
            <person name="Yanf M."/>
            <person name="Daum C."/>
            <person name="Ng V."/>
            <person name="Clum A."/>
            <person name="Ohm R."/>
            <person name="Martin F."/>
            <person name="Silar P."/>
            <person name="Natvig D."/>
            <person name="Lalanne C."/>
            <person name="Gautier V."/>
            <person name="Ament-Velasquez S.L."/>
            <person name="Kruys A."/>
            <person name="Hutchinson M.I."/>
            <person name="Powell A.J."/>
            <person name="Barry K."/>
            <person name="Miller A.N."/>
            <person name="Grigoriev I.V."/>
            <person name="Debuchy R."/>
            <person name="Gladieux P."/>
            <person name="Thoren M.H."/>
            <person name="Johannesson H."/>
        </authorList>
    </citation>
    <scope>NUCLEOTIDE SEQUENCE</scope>
    <source>
        <strain evidence="1">CBS 757.83</strain>
    </source>
</reference>
<evidence type="ECO:0000313" key="2">
    <source>
        <dbReference type="Proteomes" id="UP001305647"/>
    </source>
</evidence>
<organism evidence="1 2">
    <name type="scientific">Parathielavia hyrcaniae</name>
    <dbReference type="NCBI Taxonomy" id="113614"/>
    <lineage>
        <taxon>Eukaryota</taxon>
        <taxon>Fungi</taxon>
        <taxon>Dikarya</taxon>
        <taxon>Ascomycota</taxon>
        <taxon>Pezizomycotina</taxon>
        <taxon>Sordariomycetes</taxon>
        <taxon>Sordariomycetidae</taxon>
        <taxon>Sordariales</taxon>
        <taxon>Chaetomiaceae</taxon>
        <taxon>Parathielavia</taxon>
    </lineage>
</organism>
<dbReference type="Gene3D" id="1.20.1250.20">
    <property type="entry name" value="MFS general substrate transporter like domains"/>
    <property type="match status" value="1"/>
</dbReference>
<sequence length="112" mass="12076">MAEIQKTSGGNNAYHNFNTMPCHGCSSYAYYGVSLKNATILEVIGFSIKNAHNTYGTLYNTALGNMVIVLAPSSLFANCLCSFSGCLRSPICYSRDSTCFLPENPSDRIGIA</sequence>
<accession>A0AAN6Q4X5</accession>
<proteinExistence type="predicted"/>
<dbReference type="Proteomes" id="UP001305647">
    <property type="component" value="Unassembled WGS sequence"/>
</dbReference>
<protein>
    <submittedName>
        <fullName evidence="1">Uncharacterized protein</fullName>
    </submittedName>
</protein>
<dbReference type="AlphaFoldDB" id="A0AAN6Q4X5"/>